<feature type="signal peptide" evidence="1">
    <location>
        <begin position="1"/>
        <end position="19"/>
    </location>
</feature>
<dbReference type="SUPFAM" id="SSF53300">
    <property type="entry name" value="vWA-like"/>
    <property type="match status" value="1"/>
</dbReference>
<dbReference type="AlphaFoldDB" id="A0A1W2E4I1"/>
<protein>
    <recommendedName>
        <fullName evidence="4">DUF1194 domain-containing protein</fullName>
    </recommendedName>
</protein>
<organism evidence="2 3">
    <name type="scientific">Primorskyibacter flagellatus</name>
    <dbReference type="NCBI Taxonomy" id="1387277"/>
    <lineage>
        <taxon>Bacteria</taxon>
        <taxon>Pseudomonadati</taxon>
        <taxon>Pseudomonadota</taxon>
        <taxon>Alphaproteobacteria</taxon>
        <taxon>Rhodobacterales</taxon>
        <taxon>Roseobacteraceae</taxon>
        <taxon>Primorskyibacter</taxon>
    </lineage>
</organism>
<keyword evidence="1" id="KW-0732">Signal</keyword>
<dbReference type="InterPro" id="IPR036465">
    <property type="entry name" value="vWFA_dom_sf"/>
</dbReference>
<sequence>MVKALALLLALCASGPAAAQCRLALALALDVSSSVDASEHLLQRRGLAAALNDADVRRAILSGAPRHVALAAYEWSGRDQHQMLLNWTVLDGDTSIDGAVAAILSPPRSHDNFPTALGYALGYGATLLARGPDCTRRVLDVSGDGRNNEGFAPDLAYQHFPFAGVTVNGLAVLNDNPALAGYFEREVIRGPRAFVEVSQGYEGYREAMTRKLFREINDLVVGQTLQIQKDPRG</sequence>
<evidence type="ECO:0000313" key="2">
    <source>
        <dbReference type="EMBL" id="SMD04605.1"/>
    </source>
</evidence>
<reference evidence="2 3" key="1">
    <citation type="submission" date="2017-04" db="EMBL/GenBank/DDBJ databases">
        <authorList>
            <person name="Afonso C.L."/>
            <person name="Miller P.J."/>
            <person name="Scott M.A."/>
            <person name="Spackman E."/>
            <person name="Goraichik I."/>
            <person name="Dimitrov K.M."/>
            <person name="Suarez D.L."/>
            <person name="Swayne D.E."/>
        </authorList>
    </citation>
    <scope>NUCLEOTIDE SEQUENCE [LARGE SCALE GENOMIC DNA]</scope>
    <source>
        <strain evidence="2 3">CGMCC 1.12644</strain>
    </source>
</reference>
<dbReference type="InterPro" id="IPR010607">
    <property type="entry name" value="DUF1194"/>
</dbReference>
<dbReference type="Pfam" id="PF06707">
    <property type="entry name" value="DUF1194"/>
    <property type="match status" value="1"/>
</dbReference>
<accession>A0A1W2E4I1</accession>
<dbReference type="Proteomes" id="UP000192330">
    <property type="component" value="Unassembled WGS sequence"/>
</dbReference>
<keyword evidence="3" id="KW-1185">Reference proteome</keyword>
<name>A0A1W2E4I1_9RHOB</name>
<feature type="chain" id="PRO_5012348276" description="DUF1194 domain-containing protein" evidence="1">
    <location>
        <begin position="20"/>
        <end position="233"/>
    </location>
</feature>
<evidence type="ECO:0000256" key="1">
    <source>
        <dbReference type="SAM" id="SignalP"/>
    </source>
</evidence>
<dbReference type="RefSeq" id="WP_084354295.1">
    <property type="nucleotide sequence ID" value="NZ_FWYD01000022.1"/>
</dbReference>
<gene>
    <name evidence="2" type="ORF">SAMN06295998_12224</name>
</gene>
<dbReference type="STRING" id="1387277.SAMN06295998_12224"/>
<dbReference type="EMBL" id="FWYD01000022">
    <property type="protein sequence ID" value="SMD04605.1"/>
    <property type="molecule type" value="Genomic_DNA"/>
</dbReference>
<evidence type="ECO:0000313" key="3">
    <source>
        <dbReference type="Proteomes" id="UP000192330"/>
    </source>
</evidence>
<evidence type="ECO:0008006" key="4">
    <source>
        <dbReference type="Google" id="ProtNLM"/>
    </source>
</evidence>
<proteinExistence type="predicted"/>